<keyword evidence="3" id="KW-0255">Endonuclease</keyword>
<dbReference type="InterPro" id="IPR001650">
    <property type="entry name" value="Helicase_C-like"/>
</dbReference>
<dbReference type="SMART" id="SM00490">
    <property type="entry name" value="HELICc"/>
    <property type="match status" value="1"/>
</dbReference>
<proteinExistence type="predicted"/>
<dbReference type="NCBIfam" id="NF008521">
    <property type="entry name" value="PRK11448.1"/>
    <property type="match status" value="1"/>
</dbReference>
<name>A0A552UHQ9_9SPHN</name>
<dbReference type="Gene3D" id="3.90.1570.30">
    <property type="match status" value="1"/>
</dbReference>
<dbReference type="GO" id="GO:0006304">
    <property type="term" value="P:DNA modification"/>
    <property type="evidence" value="ECO:0007669"/>
    <property type="project" value="InterPro"/>
</dbReference>
<keyword evidence="3" id="KW-0540">Nuclease</keyword>
<dbReference type="Proteomes" id="UP000317894">
    <property type="component" value="Unassembled WGS sequence"/>
</dbReference>
<dbReference type="GO" id="GO:0003677">
    <property type="term" value="F:DNA binding"/>
    <property type="evidence" value="ECO:0007669"/>
    <property type="project" value="InterPro"/>
</dbReference>
<dbReference type="PANTHER" id="PTHR47396:SF1">
    <property type="entry name" value="ATP-DEPENDENT HELICASE IRC3-RELATED"/>
    <property type="match status" value="1"/>
</dbReference>
<dbReference type="PROSITE" id="PS51192">
    <property type="entry name" value="HELICASE_ATP_BIND_1"/>
    <property type="match status" value="1"/>
</dbReference>
<feature type="domain" description="Helicase ATP-binding" evidence="1">
    <location>
        <begin position="445"/>
        <end position="629"/>
    </location>
</feature>
<organism evidence="3 4">
    <name type="scientific">Glacieibacterium frigidum</name>
    <dbReference type="NCBI Taxonomy" id="2593303"/>
    <lineage>
        <taxon>Bacteria</taxon>
        <taxon>Pseudomonadati</taxon>
        <taxon>Pseudomonadota</taxon>
        <taxon>Alphaproteobacteria</taxon>
        <taxon>Sphingomonadales</taxon>
        <taxon>Sphingosinicellaceae</taxon>
        <taxon>Glacieibacterium</taxon>
    </lineage>
</organism>
<dbReference type="Gene3D" id="3.40.50.300">
    <property type="entry name" value="P-loop containing nucleotide triphosphate hydrolases"/>
    <property type="match status" value="2"/>
</dbReference>
<protein>
    <submittedName>
        <fullName evidence="3">Type I restriction-modification system endonuclease</fullName>
        <ecNumber evidence="3">3.1.21.3</ecNumber>
    </submittedName>
</protein>
<evidence type="ECO:0000259" key="1">
    <source>
        <dbReference type="PROSITE" id="PS51192"/>
    </source>
</evidence>
<dbReference type="InterPro" id="IPR025285">
    <property type="entry name" value="DUF4145"/>
</dbReference>
<dbReference type="CDD" id="cd18032">
    <property type="entry name" value="DEXHc_RE_I_III_res"/>
    <property type="match status" value="1"/>
</dbReference>
<dbReference type="PANTHER" id="PTHR47396">
    <property type="entry name" value="TYPE I RESTRICTION ENZYME ECOKI R PROTEIN"/>
    <property type="match status" value="1"/>
</dbReference>
<dbReference type="CDD" id="cd18799">
    <property type="entry name" value="SF2_C_EcoAI-like"/>
    <property type="match status" value="1"/>
</dbReference>
<dbReference type="GO" id="GO:0009035">
    <property type="term" value="F:type I site-specific deoxyribonuclease activity"/>
    <property type="evidence" value="ECO:0007669"/>
    <property type="project" value="UniProtKB-EC"/>
</dbReference>
<feature type="domain" description="Helicase C-terminal" evidence="2">
    <location>
        <begin position="705"/>
        <end position="857"/>
    </location>
</feature>
<keyword evidence="4" id="KW-1185">Reference proteome</keyword>
<dbReference type="Pfam" id="PF04851">
    <property type="entry name" value="ResIII"/>
    <property type="match status" value="1"/>
</dbReference>
<gene>
    <name evidence="3" type="primary">hsdR</name>
    <name evidence="3" type="ORF">FMM06_06205</name>
</gene>
<dbReference type="EMBL" id="VJWA01000001">
    <property type="protein sequence ID" value="TRW17727.1"/>
    <property type="molecule type" value="Genomic_DNA"/>
</dbReference>
<evidence type="ECO:0000313" key="4">
    <source>
        <dbReference type="Proteomes" id="UP000317894"/>
    </source>
</evidence>
<dbReference type="Pfam" id="PF13643">
    <property type="entry name" value="DUF4145"/>
    <property type="match status" value="1"/>
</dbReference>
<reference evidence="3 4" key="1">
    <citation type="submission" date="2019-07" db="EMBL/GenBank/DDBJ databases">
        <title>Novel species isolated from glacier.</title>
        <authorList>
            <person name="Liu Q."/>
            <person name="Xin Y.-H."/>
        </authorList>
    </citation>
    <scope>NUCLEOTIDE SEQUENCE [LARGE SCALE GENOMIC DNA]</scope>
    <source>
        <strain evidence="3 4">LB1R16</strain>
    </source>
</reference>
<dbReference type="Pfam" id="PF08463">
    <property type="entry name" value="EcoEI_R_C"/>
    <property type="match status" value="1"/>
</dbReference>
<accession>A0A552UHQ9</accession>
<dbReference type="InterPro" id="IPR006935">
    <property type="entry name" value="Helicase/UvrB_N"/>
</dbReference>
<keyword evidence="3" id="KW-0378">Hydrolase</keyword>
<dbReference type="SMART" id="SM00487">
    <property type="entry name" value="DEXDc"/>
    <property type="match status" value="1"/>
</dbReference>
<dbReference type="InterPro" id="IPR050742">
    <property type="entry name" value="Helicase_Restrict-Modif_Enz"/>
</dbReference>
<dbReference type="AlphaFoldDB" id="A0A552UHQ9"/>
<dbReference type="PROSITE" id="PS51194">
    <property type="entry name" value="HELICASE_CTER"/>
    <property type="match status" value="1"/>
</dbReference>
<dbReference type="InterPro" id="IPR014001">
    <property type="entry name" value="Helicase_ATP-bd"/>
</dbReference>
<dbReference type="OrthoDB" id="9803459at2"/>
<dbReference type="Pfam" id="PF00271">
    <property type="entry name" value="Helicase_C"/>
    <property type="match status" value="1"/>
</dbReference>
<evidence type="ECO:0000313" key="3">
    <source>
        <dbReference type="EMBL" id="TRW17727.1"/>
    </source>
</evidence>
<dbReference type="EC" id="3.1.21.3" evidence="3"/>
<dbReference type="InterPro" id="IPR027417">
    <property type="entry name" value="P-loop_NTPase"/>
</dbReference>
<sequence length="1134" mass="126109">MLCPMGDRAGNFDFLRACDERLRRVTTLAERYVFDDPAVCLFRLRQFGEFLTKDIAARHAMLPDPAAGFDDILRLLRARSILPREASDWLYHLKRVGNAAAHEDEGTASEALAALKIARAAAIWFYKSYCGAANFKAGPFVPPQPRVDATQELLGEIEALRSAVKASGDEAAKAQLARQKAEQDRLDAAATTERLTEERAFWEQYAADTEASAGSARAELAALQAAAIAAPPAQLTLLMQAAARESQALELDEATTRVLIDDQLRAAGWEADTTKLRHSRGTRPEYGKAMAIAEWPTRSGPVDYALFIDGRCAGVIEAKQEVRDVPGRLGQAKRYARDVTLTIDELPTEGSWHERDGDRFVVPFLFVTNGRPYVKQLATKSGIWFWDARTPSIHPRALPEWFSPRDLTERLQQVTESTTEAVADQEIGVSGLRPYQTDAIAAVETAIAAGQQNILLAMATGTGKTRLAIALMFEVLRRKRFRRILFLVDRNALGRQTLDAMSTTDTSGFLKFDEVFGVADMAKKFPEATDRVQVATVQAMVKRVFDAPSAQRPTPGTYDLIIVDEAHRGYTLDAELREDDLGFRNLDEYLSAYRRVLEYFDATRVALTATPALHTREIFGPPVFRYGYRQAVIDGFLIDHRPTRRITTALSQTGINFEQGEEVNILDPRTGQIDLFDLPDEVAFEVGEFNKKVYTRSFNRAVADAIARECPPTERGKTLLFAARDDHADILVEELRAALTEEYGPLPHDLVGKITGSIDKPLDEIKKFKNDPRPKYVVTVDLLTTGIDVPAITNLVFVRRVNSRILYDQMIGRATRRCDEIGKEYFRIFDAVDIYANLQDMTDMRPVVVDPSLTFATLLGDLDRAPTDEDRGYVRDQIVVKLRQRITHIDGDRRQALELVLGTLEDIADRLKSAPPEDTAALFSQHPTLAAILDGANPDRRVSGIMISEHDDELVSVEDDFGGKASPQDYIESFEAFVRGNMNAVPALIAATQRPRELTRKELKEIAVLLDAQGFSEAGLRAAYGRARNADIAAHIIGFVRQAALGDPLVPYATRVENGVARLIASRDWTPKQKRWLDRIGRALQSQPVGDPAIMSDPLFAQNGGFEAVDRDFDARLSEVLMDLNTAIWDSQAA</sequence>
<evidence type="ECO:0000259" key="2">
    <source>
        <dbReference type="PROSITE" id="PS51194"/>
    </source>
</evidence>
<dbReference type="GO" id="GO:0005524">
    <property type="term" value="F:ATP binding"/>
    <property type="evidence" value="ECO:0007669"/>
    <property type="project" value="InterPro"/>
</dbReference>
<comment type="caution">
    <text evidence="3">The sequence shown here is derived from an EMBL/GenBank/DDBJ whole genome shotgun (WGS) entry which is preliminary data.</text>
</comment>
<dbReference type="GO" id="GO:0005829">
    <property type="term" value="C:cytosol"/>
    <property type="evidence" value="ECO:0007669"/>
    <property type="project" value="TreeGrafter"/>
</dbReference>
<dbReference type="InterPro" id="IPR013670">
    <property type="entry name" value="EcoEI_R_C_dom"/>
</dbReference>
<dbReference type="SUPFAM" id="SSF52540">
    <property type="entry name" value="P-loop containing nucleoside triphosphate hydrolases"/>
    <property type="match status" value="1"/>
</dbReference>